<dbReference type="Gene3D" id="3.10.20.30">
    <property type="match status" value="1"/>
</dbReference>
<dbReference type="EMBL" id="RCOS01000096">
    <property type="protein sequence ID" value="RSN74369.1"/>
    <property type="molecule type" value="Genomic_DNA"/>
</dbReference>
<dbReference type="InterPro" id="IPR012675">
    <property type="entry name" value="Beta-grasp_dom_sf"/>
</dbReference>
<comment type="caution">
    <text evidence="2">The sequence shown here is derived from an EMBL/GenBank/DDBJ whole genome shotgun (WGS) entry which is preliminary data.</text>
</comment>
<dbReference type="OrthoDB" id="45235at2157"/>
<dbReference type="GO" id="GO:0006777">
    <property type="term" value="P:Mo-molybdopterin cofactor biosynthetic process"/>
    <property type="evidence" value="ECO:0007669"/>
    <property type="project" value="InterPro"/>
</dbReference>
<protein>
    <submittedName>
        <fullName evidence="2">Molybdenum cofactor biosynthesis protein MoaE</fullName>
    </submittedName>
</protein>
<dbReference type="PROSITE" id="PS50889">
    <property type="entry name" value="S4"/>
    <property type="match status" value="1"/>
</dbReference>
<name>A0A429GKP3_9CREN</name>
<dbReference type="SUPFAM" id="SSF54690">
    <property type="entry name" value="Molybdopterin synthase subunit MoaE"/>
    <property type="match status" value="1"/>
</dbReference>
<dbReference type="CDD" id="cd00756">
    <property type="entry name" value="MoaE"/>
    <property type="match status" value="1"/>
</dbReference>
<dbReference type="Pfam" id="PF02597">
    <property type="entry name" value="ThiS"/>
    <property type="match status" value="1"/>
</dbReference>
<dbReference type="AlphaFoldDB" id="A0A429GKP3"/>
<proteinExistence type="predicted"/>
<dbReference type="InterPro" id="IPR016155">
    <property type="entry name" value="Mopterin_synth/thiamin_S_b"/>
</dbReference>
<dbReference type="InterPro" id="IPR003749">
    <property type="entry name" value="ThiS/MoaD-like"/>
</dbReference>
<keyword evidence="1" id="KW-0694">RNA-binding</keyword>
<dbReference type="InterPro" id="IPR036563">
    <property type="entry name" value="MoaE_sf"/>
</dbReference>
<evidence type="ECO:0000313" key="3">
    <source>
        <dbReference type="Proteomes" id="UP000277582"/>
    </source>
</evidence>
<dbReference type="InterPro" id="IPR003448">
    <property type="entry name" value="Mopterin_biosynth_MoaE"/>
</dbReference>
<dbReference type="PANTHER" id="PTHR23404">
    <property type="entry name" value="MOLYBDOPTERIN SYNTHASE RELATED"/>
    <property type="match status" value="1"/>
</dbReference>
<dbReference type="Pfam" id="PF02391">
    <property type="entry name" value="MoaE"/>
    <property type="match status" value="1"/>
</dbReference>
<dbReference type="Proteomes" id="UP000277582">
    <property type="component" value="Unassembled WGS sequence"/>
</dbReference>
<organism evidence="2 3">
    <name type="scientific">Candidatus Methanodesulfokora washburnensis</name>
    <dbReference type="NCBI Taxonomy" id="2478471"/>
    <lineage>
        <taxon>Archaea</taxon>
        <taxon>Thermoproteota</taxon>
        <taxon>Candidatus Korarchaeia</taxon>
        <taxon>Candidatus Korarchaeia incertae sedis</taxon>
        <taxon>Candidatus Methanodesulfokora</taxon>
    </lineage>
</organism>
<sequence>MIAVNGRRVDEKQILSDGDTVAIFPPVSGGAYLSKDFDINEALKKVKSSRMVGAVVMFIGVVREKNEGYTVKELSYEVYEDMARKELEKIREEALKMSGVHEVVITHRIGTFSPGEETLLVAVGAEHRDQAFRAAEWAVEQVKKRVPIWKLEVTDQGSFWIEGERRRSLLRTK</sequence>
<gene>
    <name evidence="2" type="ORF">D6D85_08245</name>
</gene>
<reference evidence="2 3" key="1">
    <citation type="submission" date="2018-10" db="EMBL/GenBank/DDBJ databases">
        <title>Co-occurring genomic capacity for anaerobic methane metabolism and dissimilatory sulfite reduction discovered in the Korarchaeota.</title>
        <authorList>
            <person name="Mckay L.J."/>
            <person name="Dlakic M."/>
            <person name="Fields M.W."/>
            <person name="Delmont T.O."/>
            <person name="Eren A.M."/>
            <person name="Jay Z.J."/>
            <person name="Klingelsmith K.B."/>
            <person name="Rusch D.B."/>
            <person name="Inskeep W.P."/>
        </authorList>
    </citation>
    <scope>NUCLEOTIDE SEQUENCE [LARGE SCALE GENOMIC DNA]</scope>
    <source>
        <strain evidence="2 3">MDKW</strain>
    </source>
</reference>
<evidence type="ECO:0000256" key="1">
    <source>
        <dbReference type="PROSITE-ProRule" id="PRU00182"/>
    </source>
</evidence>
<dbReference type="Gene3D" id="3.90.1170.40">
    <property type="entry name" value="Molybdopterin biosynthesis MoaE subunit"/>
    <property type="match status" value="1"/>
</dbReference>
<keyword evidence="3" id="KW-1185">Reference proteome</keyword>
<dbReference type="SUPFAM" id="SSF54285">
    <property type="entry name" value="MoaD/ThiS"/>
    <property type="match status" value="1"/>
</dbReference>
<dbReference type="GO" id="GO:0003723">
    <property type="term" value="F:RNA binding"/>
    <property type="evidence" value="ECO:0007669"/>
    <property type="project" value="UniProtKB-KW"/>
</dbReference>
<accession>A0A429GKP3</accession>
<evidence type="ECO:0000313" key="2">
    <source>
        <dbReference type="EMBL" id="RSN74369.1"/>
    </source>
</evidence>